<organism evidence="2 3">
    <name type="scientific">Citrobacter youngae ATCC 29220</name>
    <dbReference type="NCBI Taxonomy" id="500640"/>
    <lineage>
        <taxon>Bacteria</taxon>
        <taxon>Pseudomonadati</taxon>
        <taxon>Pseudomonadota</taxon>
        <taxon>Gammaproteobacteria</taxon>
        <taxon>Enterobacterales</taxon>
        <taxon>Enterobacteriaceae</taxon>
        <taxon>Citrobacter</taxon>
        <taxon>Citrobacter freundii complex</taxon>
    </lineage>
</organism>
<dbReference type="SUPFAM" id="SSF49401">
    <property type="entry name" value="Bacterial adhesins"/>
    <property type="match status" value="1"/>
</dbReference>
<gene>
    <name evidence="2" type="ORF">CIT292_11065</name>
</gene>
<dbReference type="Gene3D" id="2.60.40.1090">
    <property type="entry name" value="Fimbrial-type adhesion domain"/>
    <property type="match status" value="1"/>
</dbReference>
<dbReference type="EMBL" id="ABWL02000031">
    <property type="protein sequence ID" value="EFE05619.1"/>
    <property type="molecule type" value="Genomic_DNA"/>
</dbReference>
<dbReference type="Proteomes" id="UP000003880">
    <property type="component" value="Unassembled WGS sequence"/>
</dbReference>
<dbReference type="Pfam" id="PF00419">
    <property type="entry name" value="Fimbrial"/>
    <property type="match status" value="1"/>
</dbReference>
<dbReference type="GO" id="GO:0009289">
    <property type="term" value="C:pilus"/>
    <property type="evidence" value="ECO:0007669"/>
    <property type="project" value="InterPro"/>
</dbReference>
<evidence type="ECO:0000313" key="2">
    <source>
        <dbReference type="EMBL" id="EFE05619.1"/>
    </source>
</evidence>
<proteinExistence type="predicted"/>
<accession>D4BKI8</accession>
<feature type="domain" description="Fimbrial-type adhesion" evidence="1">
    <location>
        <begin position="6"/>
        <end position="75"/>
    </location>
</feature>
<dbReference type="InterPro" id="IPR008966">
    <property type="entry name" value="Adhesion_dom_sf"/>
</dbReference>
<name>D4BKI8_9ENTR</name>
<evidence type="ECO:0000259" key="1">
    <source>
        <dbReference type="Pfam" id="PF00419"/>
    </source>
</evidence>
<reference evidence="2 3" key="1">
    <citation type="submission" date="2010-02" db="EMBL/GenBank/DDBJ databases">
        <authorList>
            <person name="Weinstock G."/>
            <person name="Sodergren E."/>
            <person name="Clifton S."/>
            <person name="Fulton L."/>
            <person name="Fulton B."/>
            <person name="Courtney L."/>
            <person name="Fronick C."/>
            <person name="Harrison M."/>
            <person name="Strong C."/>
            <person name="Farmer C."/>
            <person name="Delahaunty K."/>
            <person name="Markovic C."/>
            <person name="Hall O."/>
            <person name="Minx P."/>
            <person name="Tomlinson C."/>
            <person name="Mitreva M."/>
            <person name="Nelson J."/>
            <person name="Hou S."/>
            <person name="Wollam A."/>
            <person name="Pepin K.H."/>
            <person name="Johnson M."/>
            <person name="Bhonagiri V."/>
            <person name="Zhang X."/>
            <person name="Suruliraj S."/>
            <person name="Warren W."/>
            <person name="Chinwalla A."/>
            <person name="Mardis E.R."/>
            <person name="Wilson R.K."/>
        </authorList>
    </citation>
    <scope>NUCLEOTIDE SEQUENCE [LARGE SCALE GENOMIC DNA]</scope>
    <source>
        <strain evidence="2 3">ATCC 29220</strain>
    </source>
</reference>
<dbReference type="GO" id="GO:0007155">
    <property type="term" value="P:cell adhesion"/>
    <property type="evidence" value="ECO:0007669"/>
    <property type="project" value="InterPro"/>
</dbReference>
<dbReference type="InterPro" id="IPR000259">
    <property type="entry name" value="Adhesion_dom_fimbrial"/>
</dbReference>
<dbReference type="AlphaFoldDB" id="D4BKI8"/>
<dbReference type="eggNOG" id="COG3539">
    <property type="taxonomic scope" value="Bacteria"/>
</dbReference>
<comment type="caution">
    <text evidence="2">The sequence shown here is derived from an EMBL/GenBank/DDBJ whole genome shotgun (WGS) entry which is preliminary data.</text>
</comment>
<sequence>MLADVDNKNMGVGVQISGSNKIALIPNDSNSYYSIQDSATPDTRVMNFYATLMDDGRGTITTGAFKAMGTFTFTYY</sequence>
<evidence type="ECO:0000313" key="3">
    <source>
        <dbReference type="Proteomes" id="UP000003880"/>
    </source>
</evidence>
<protein>
    <recommendedName>
        <fullName evidence="1">Fimbrial-type adhesion domain-containing protein</fullName>
    </recommendedName>
</protein>
<dbReference type="HOGENOM" id="CLU_2647985_0_0_6"/>
<dbReference type="InterPro" id="IPR036937">
    <property type="entry name" value="Adhesion_dom_fimbrial_sf"/>
</dbReference>